<evidence type="ECO:0000256" key="1">
    <source>
        <dbReference type="SAM" id="MobiDB-lite"/>
    </source>
</evidence>
<feature type="transmembrane region" description="Helical" evidence="2">
    <location>
        <begin position="128"/>
        <end position="148"/>
    </location>
</feature>
<proteinExistence type="predicted"/>
<feature type="transmembrane region" description="Helical" evidence="2">
    <location>
        <begin position="274"/>
        <end position="298"/>
    </location>
</feature>
<gene>
    <name evidence="3" type="ORF">E8A74_27810</name>
</gene>
<evidence type="ECO:0000313" key="4">
    <source>
        <dbReference type="Proteomes" id="UP000309215"/>
    </source>
</evidence>
<protein>
    <submittedName>
        <fullName evidence="3">Uncharacterized protein</fullName>
    </submittedName>
</protein>
<dbReference type="AlphaFoldDB" id="A0A4U1J633"/>
<feature type="transmembrane region" description="Helical" evidence="2">
    <location>
        <begin position="88"/>
        <end position="116"/>
    </location>
</feature>
<feature type="transmembrane region" description="Helical" evidence="2">
    <location>
        <begin position="354"/>
        <end position="374"/>
    </location>
</feature>
<reference evidence="3 4" key="1">
    <citation type="submission" date="2019-04" db="EMBL/GenBank/DDBJ databases">
        <authorList>
            <person name="Li Y."/>
            <person name="Wang J."/>
        </authorList>
    </citation>
    <scope>NUCLEOTIDE SEQUENCE [LARGE SCALE GENOMIC DNA]</scope>
    <source>
        <strain evidence="3 4">DSM 14668</strain>
    </source>
</reference>
<feature type="transmembrane region" description="Helical" evidence="2">
    <location>
        <begin position="304"/>
        <end position="323"/>
    </location>
</feature>
<sequence>MTLAADDPSSAPERETPPPAPVIPGQLDLLAERALVATCLAALVFLFGQILLFGHGRDQGIYTVVARTVLEGGMPYRDAWDFKPPGIFLIYALARLLFGSAQVGIRVLEVFGLALMTLGMTRLTLRFWGSRTLGLLAATISVLVHAQLDFWHTSQPESFGGMITIAALLCAPRRGPSGLPSAAATKARDWLVAGFLFGFAGLLKPPLVGGAAFVALLPAWWDTDPTRPTIERLRAAARGLLRPSLLLAAGGAIPIVLCAAWFAARGALGDLHRVLFVFTPYYTALGWHGAAPTAMFYWAFTEWFQQYGSVPTVGLLLALGFGLGARERPLALLALGIAFIHLVGVAMQGKFFPYHYGATWPLTGLVAALGYHALSQRARARGALGMAGFFLVLLIVPFGRTATKDVPGSFLVRTQKRLALVADGLGNQRGLDELASVADVNTVTNRAVADLLRSVVPANRPIFVWGFEPSIYDMAERAAATRYIYNVPQRVSWAKEEHRKVLLADLEKAPPAAIVVEHYDVFPHVTGDAFDSADSMRDFPEMQRLLDEKYVHHTSIGQMDVYLEATQGTP</sequence>
<feature type="transmembrane region" description="Helical" evidence="2">
    <location>
        <begin position="191"/>
        <end position="221"/>
    </location>
</feature>
<evidence type="ECO:0000313" key="3">
    <source>
        <dbReference type="EMBL" id="TKD02711.1"/>
    </source>
</evidence>
<keyword evidence="2" id="KW-1133">Transmembrane helix</keyword>
<keyword evidence="2" id="KW-0812">Transmembrane</keyword>
<comment type="caution">
    <text evidence="3">The sequence shown here is derived from an EMBL/GenBank/DDBJ whole genome shotgun (WGS) entry which is preliminary data.</text>
</comment>
<dbReference type="Proteomes" id="UP000309215">
    <property type="component" value="Unassembled WGS sequence"/>
</dbReference>
<dbReference type="EMBL" id="SSMQ01000033">
    <property type="protein sequence ID" value="TKD02711.1"/>
    <property type="molecule type" value="Genomic_DNA"/>
</dbReference>
<feature type="region of interest" description="Disordered" evidence="1">
    <location>
        <begin position="1"/>
        <end position="20"/>
    </location>
</feature>
<name>A0A4U1J633_9BACT</name>
<feature type="transmembrane region" description="Helical" evidence="2">
    <location>
        <begin position="381"/>
        <end position="399"/>
    </location>
</feature>
<feature type="transmembrane region" description="Helical" evidence="2">
    <location>
        <begin position="330"/>
        <end position="348"/>
    </location>
</feature>
<dbReference type="RefSeq" id="WP_136932117.1">
    <property type="nucleotide sequence ID" value="NZ_SSMQ01000033.1"/>
</dbReference>
<keyword evidence="2" id="KW-0472">Membrane</keyword>
<feature type="transmembrane region" description="Helical" evidence="2">
    <location>
        <begin position="34"/>
        <end position="54"/>
    </location>
</feature>
<accession>A0A4U1J633</accession>
<keyword evidence="4" id="KW-1185">Reference proteome</keyword>
<feature type="transmembrane region" description="Helical" evidence="2">
    <location>
        <begin position="241"/>
        <end position="262"/>
    </location>
</feature>
<organism evidence="3 4">
    <name type="scientific">Polyangium fumosum</name>
    <dbReference type="NCBI Taxonomy" id="889272"/>
    <lineage>
        <taxon>Bacteria</taxon>
        <taxon>Pseudomonadati</taxon>
        <taxon>Myxococcota</taxon>
        <taxon>Polyangia</taxon>
        <taxon>Polyangiales</taxon>
        <taxon>Polyangiaceae</taxon>
        <taxon>Polyangium</taxon>
    </lineage>
</organism>
<evidence type="ECO:0000256" key="2">
    <source>
        <dbReference type="SAM" id="Phobius"/>
    </source>
</evidence>
<dbReference type="OrthoDB" id="7800865at2"/>